<dbReference type="Pfam" id="PF02469">
    <property type="entry name" value="Fasciclin"/>
    <property type="match status" value="1"/>
</dbReference>
<dbReference type="SMART" id="SM00554">
    <property type="entry name" value="FAS1"/>
    <property type="match status" value="1"/>
</dbReference>
<evidence type="ECO:0000313" key="2">
    <source>
        <dbReference type="EMBL" id="KAF7721731.1"/>
    </source>
</evidence>
<dbReference type="PANTHER" id="PTHR10900">
    <property type="entry name" value="PERIOSTIN-RELATED"/>
    <property type="match status" value="1"/>
</dbReference>
<dbReference type="InterPro" id="IPR050904">
    <property type="entry name" value="Adhesion/Biosynth-related"/>
</dbReference>
<organism evidence="2 3">
    <name type="scientific">Apophysomyces ossiformis</name>
    <dbReference type="NCBI Taxonomy" id="679940"/>
    <lineage>
        <taxon>Eukaryota</taxon>
        <taxon>Fungi</taxon>
        <taxon>Fungi incertae sedis</taxon>
        <taxon>Mucoromycota</taxon>
        <taxon>Mucoromycotina</taxon>
        <taxon>Mucoromycetes</taxon>
        <taxon>Mucorales</taxon>
        <taxon>Mucorineae</taxon>
        <taxon>Mucoraceae</taxon>
        <taxon>Apophysomyces</taxon>
    </lineage>
</organism>
<dbReference type="PROSITE" id="PS50213">
    <property type="entry name" value="FAS1"/>
    <property type="match status" value="1"/>
</dbReference>
<reference evidence="2" key="1">
    <citation type="submission" date="2020-01" db="EMBL/GenBank/DDBJ databases">
        <title>Genome Sequencing of Three Apophysomyces-Like Fungal Strains Confirms a Novel Fungal Genus in the Mucoromycota with divergent Burkholderia-like Endosymbiotic Bacteria.</title>
        <authorList>
            <person name="Stajich J.E."/>
            <person name="Macias A.M."/>
            <person name="Carter-House D."/>
            <person name="Lovett B."/>
            <person name="Kasson L.R."/>
            <person name="Berry K."/>
            <person name="Grigoriev I."/>
            <person name="Chang Y."/>
            <person name="Spatafora J."/>
            <person name="Kasson M.T."/>
        </authorList>
    </citation>
    <scope>NUCLEOTIDE SEQUENCE</scope>
    <source>
        <strain evidence="2">NRRL A-21654</strain>
    </source>
</reference>
<evidence type="ECO:0000259" key="1">
    <source>
        <dbReference type="PROSITE" id="PS50213"/>
    </source>
</evidence>
<feature type="domain" description="FAS1" evidence="1">
    <location>
        <begin position="23"/>
        <end position="157"/>
    </location>
</feature>
<accession>A0A8H7BLJ4</accession>
<evidence type="ECO:0000313" key="3">
    <source>
        <dbReference type="Proteomes" id="UP000605846"/>
    </source>
</evidence>
<name>A0A8H7BLJ4_9FUNG</name>
<comment type="caution">
    <text evidence="2">The sequence shown here is derived from an EMBL/GenBank/DDBJ whole genome shotgun (WGS) entry which is preliminary data.</text>
</comment>
<dbReference type="OrthoDB" id="5551751at2759"/>
<gene>
    <name evidence="2" type="ORF">EC973_004267</name>
</gene>
<sequence length="164" mass="18652">MKNDEPHLLYEPYAPDYRSSEVSQTLFDKLAPEPSLATFMDVLTQVDDILSLFNNTEPDKPFTVFCPVNAAFRHGMNAEMKAHLDEFLRNHIVPSGKIEPSNLQHSQQLETMLDGETIQVKHHFFSRQTVLNKDAIVDTTHPIQAINGIAYKIDHVLRPPKSLT</sequence>
<protein>
    <recommendedName>
        <fullName evidence="1">FAS1 domain-containing protein</fullName>
    </recommendedName>
</protein>
<proteinExistence type="predicted"/>
<dbReference type="Gene3D" id="2.30.180.10">
    <property type="entry name" value="FAS1 domain"/>
    <property type="match status" value="1"/>
</dbReference>
<dbReference type="InterPro" id="IPR036378">
    <property type="entry name" value="FAS1_dom_sf"/>
</dbReference>
<dbReference type="SUPFAM" id="SSF82153">
    <property type="entry name" value="FAS1 domain"/>
    <property type="match status" value="1"/>
</dbReference>
<keyword evidence="3" id="KW-1185">Reference proteome</keyword>
<dbReference type="AlphaFoldDB" id="A0A8H7BLJ4"/>
<dbReference type="PANTHER" id="PTHR10900:SF77">
    <property type="entry name" value="FI19380P1"/>
    <property type="match status" value="1"/>
</dbReference>
<dbReference type="InterPro" id="IPR000782">
    <property type="entry name" value="FAS1_domain"/>
</dbReference>
<dbReference type="EMBL" id="JABAYA010000240">
    <property type="protein sequence ID" value="KAF7721731.1"/>
    <property type="molecule type" value="Genomic_DNA"/>
</dbReference>
<dbReference type="Proteomes" id="UP000605846">
    <property type="component" value="Unassembled WGS sequence"/>
</dbReference>